<evidence type="ECO:0000256" key="3">
    <source>
        <dbReference type="ARBA" id="ARBA00022723"/>
    </source>
</evidence>
<comment type="caution">
    <text evidence="8">The sequence shown here is derived from an EMBL/GenBank/DDBJ whole genome shotgun (WGS) entry which is preliminary data.</text>
</comment>
<comment type="subunit">
    <text evidence="6">Monomer.</text>
</comment>
<comment type="catalytic activity">
    <reaction evidence="6">
        <text>Mo-molybdopterin + GTP + H(+) = Mo-molybdopterin guanine dinucleotide + diphosphate</text>
        <dbReference type="Rhea" id="RHEA:34243"/>
        <dbReference type="ChEBI" id="CHEBI:15378"/>
        <dbReference type="ChEBI" id="CHEBI:33019"/>
        <dbReference type="ChEBI" id="CHEBI:37565"/>
        <dbReference type="ChEBI" id="CHEBI:71302"/>
        <dbReference type="ChEBI" id="CHEBI:71310"/>
        <dbReference type="EC" id="2.7.7.77"/>
    </reaction>
</comment>
<accession>A0ABS6VML4</accession>
<dbReference type="Pfam" id="PF12804">
    <property type="entry name" value="NTP_transf_3"/>
    <property type="match status" value="1"/>
</dbReference>
<evidence type="ECO:0000259" key="7">
    <source>
        <dbReference type="Pfam" id="PF12804"/>
    </source>
</evidence>
<proteinExistence type="inferred from homology"/>
<feature type="binding site" evidence="6">
    <location>
        <position position="29"/>
    </location>
    <ligand>
        <name>GTP</name>
        <dbReference type="ChEBI" id="CHEBI:37565"/>
    </ligand>
</feature>
<evidence type="ECO:0000256" key="4">
    <source>
        <dbReference type="ARBA" id="ARBA00022741"/>
    </source>
</evidence>
<feature type="binding site" evidence="6">
    <location>
        <begin position="16"/>
        <end position="18"/>
    </location>
    <ligand>
        <name>GTP</name>
        <dbReference type="ChEBI" id="CHEBI:37565"/>
    </ligand>
</feature>
<comment type="caution">
    <text evidence="6">Lacks conserved residue(s) required for the propagation of feature annotation.</text>
</comment>
<evidence type="ECO:0000256" key="5">
    <source>
        <dbReference type="ARBA" id="ARBA00022842"/>
    </source>
</evidence>
<dbReference type="HAMAP" id="MF_00316">
    <property type="entry name" value="MobA"/>
    <property type="match status" value="1"/>
</dbReference>
<dbReference type="InterPro" id="IPR025877">
    <property type="entry name" value="MobA-like_NTP_Trfase"/>
</dbReference>
<evidence type="ECO:0000256" key="1">
    <source>
        <dbReference type="ARBA" id="ARBA00022490"/>
    </source>
</evidence>
<comment type="domain">
    <text evidence="6">The N-terminal domain determines nucleotide recognition and specific binding, while the C-terminal domain determines the specific binding to the target protein.</text>
</comment>
<keyword evidence="6" id="KW-0501">Molybdenum cofactor biosynthesis</keyword>
<keyword evidence="9" id="KW-1185">Reference proteome</keyword>
<keyword evidence="3 6" id="KW-0479">Metal-binding</keyword>
<comment type="function">
    <text evidence="6">Transfers a GMP moiety from GTP to Mo-molybdopterin (Mo-MPT) cofactor (Moco or molybdenum cofactor) to form Mo-molybdopterin guanine dinucleotide (Mo-MGD) cofactor.</text>
</comment>
<evidence type="ECO:0000256" key="2">
    <source>
        <dbReference type="ARBA" id="ARBA00022679"/>
    </source>
</evidence>
<dbReference type="PANTHER" id="PTHR19136:SF81">
    <property type="entry name" value="MOLYBDENUM COFACTOR GUANYLYLTRANSFERASE"/>
    <property type="match status" value="1"/>
</dbReference>
<name>A0ABS6VML4_9GAMM</name>
<dbReference type="CDD" id="cd02503">
    <property type="entry name" value="MobA"/>
    <property type="match status" value="1"/>
</dbReference>
<keyword evidence="6" id="KW-0342">GTP-binding</keyword>
<keyword evidence="2 6" id="KW-0808">Transferase</keyword>
<keyword evidence="1 6" id="KW-0963">Cytoplasm</keyword>
<feature type="binding site" evidence="6">
    <location>
        <position position="102"/>
    </location>
    <ligand>
        <name>Mg(2+)</name>
        <dbReference type="ChEBI" id="CHEBI:18420"/>
    </ligand>
</feature>
<dbReference type="PANTHER" id="PTHR19136">
    <property type="entry name" value="MOLYBDENUM COFACTOR GUANYLYLTRANSFERASE"/>
    <property type="match status" value="1"/>
</dbReference>
<evidence type="ECO:0000256" key="6">
    <source>
        <dbReference type="HAMAP-Rule" id="MF_00316"/>
    </source>
</evidence>
<feature type="domain" description="MobA-like NTP transferase" evidence="7">
    <location>
        <begin position="13"/>
        <end position="164"/>
    </location>
</feature>
<gene>
    <name evidence="6 8" type="primary">mobA</name>
    <name evidence="8" type="ORF">KXJ70_02160</name>
</gene>
<reference evidence="8" key="1">
    <citation type="submission" date="2021-07" db="EMBL/GenBank/DDBJ databases">
        <title>Zhongshania sp. CAU 1632 isolated from seawater.</title>
        <authorList>
            <person name="Kim W."/>
        </authorList>
    </citation>
    <scope>NUCLEOTIDE SEQUENCE</scope>
    <source>
        <strain evidence="8">CAU 1632</strain>
    </source>
</reference>
<feature type="binding site" evidence="6">
    <location>
        <position position="102"/>
    </location>
    <ligand>
        <name>GTP</name>
        <dbReference type="ChEBI" id="CHEBI:37565"/>
    </ligand>
</feature>
<comment type="similarity">
    <text evidence="6">Belongs to the MobA family.</text>
</comment>
<dbReference type="NCBIfam" id="TIGR02665">
    <property type="entry name" value="molyb_mobA"/>
    <property type="match status" value="1"/>
</dbReference>
<dbReference type="EC" id="2.7.7.77" evidence="6"/>
<dbReference type="EMBL" id="JAHWDQ010000001">
    <property type="protein sequence ID" value="MBW2939562.1"/>
    <property type="molecule type" value="Genomic_DNA"/>
</dbReference>
<evidence type="ECO:0000313" key="9">
    <source>
        <dbReference type="Proteomes" id="UP001166291"/>
    </source>
</evidence>
<dbReference type="Proteomes" id="UP001166291">
    <property type="component" value="Unassembled WGS sequence"/>
</dbReference>
<protein>
    <recommendedName>
        <fullName evidence="6">Molybdenum cofactor guanylyltransferase</fullName>
        <shortName evidence="6">MoCo guanylyltransferase</shortName>
        <ecNumber evidence="6">2.7.7.77</ecNumber>
    </recommendedName>
    <alternativeName>
        <fullName evidence="6">GTP:molybdopterin guanylyltransferase</fullName>
    </alternativeName>
    <alternativeName>
        <fullName evidence="6">Mo-MPT guanylyltransferase</fullName>
    </alternativeName>
    <alternativeName>
        <fullName evidence="6">Molybdopterin guanylyltransferase</fullName>
    </alternativeName>
    <alternativeName>
        <fullName evidence="6">Molybdopterin-guanine dinucleotide synthase</fullName>
        <shortName evidence="6">MGD synthase</shortName>
    </alternativeName>
</protein>
<dbReference type="InterPro" id="IPR013482">
    <property type="entry name" value="Molybde_CF_guanTrfase"/>
</dbReference>
<keyword evidence="5 6" id="KW-0460">Magnesium</keyword>
<evidence type="ECO:0000313" key="8">
    <source>
        <dbReference type="EMBL" id="MBW2939562.1"/>
    </source>
</evidence>
<dbReference type="RefSeq" id="WP_219041812.1">
    <property type="nucleotide sequence ID" value="NZ_JAHWDQ010000001.1"/>
</dbReference>
<dbReference type="GO" id="GO:0061603">
    <property type="term" value="F:molybdenum cofactor guanylyltransferase activity"/>
    <property type="evidence" value="ECO:0007669"/>
    <property type="project" value="UniProtKB-EC"/>
</dbReference>
<comment type="subcellular location">
    <subcellularLocation>
        <location evidence="6">Cytoplasm</location>
    </subcellularLocation>
</comment>
<keyword evidence="8" id="KW-0548">Nucleotidyltransferase</keyword>
<comment type="cofactor">
    <cofactor evidence="6">
        <name>Mg(2+)</name>
        <dbReference type="ChEBI" id="CHEBI:18420"/>
    </cofactor>
</comment>
<sequence length="194" mass="22019">MSKNSICAREVTALILAGGEGRRMDGQDKGLLTWRRRPLITYMLDVIPKDIAHLIISCNRNIEQYNAYGTTVQDTNYEGPLAGIYAAMQIANTSYLLVLPCDSPLAPLDIYEQLAVSLTSNNADICYAHDGEREQYLFALIRIQLKESLQEYLEAGNRQVHRWYEQHKIVKADFRGQQFAFKNCNSQADLAELN</sequence>
<organism evidence="8 9">
    <name type="scientific">Zhongshania aquimaris</name>
    <dbReference type="NCBI Taxonomy" id="2857107"/>
    <lineage>
        <taxon>Bacteria</taxon>
        <taxon>Pseudomonadati</taxon>
        <taxon>Pseudomonadota</taxon>
        <taxon>Gammaproteobacteria</taxon>
        <taxon>Cellvibrionales</taxon>
        <taxon>Spongiibacteraceae</taxon>
        <taxon>Zhongshania</taxon>
    </lineage>
</organism>
<keyword evidence="4 6" id="KW-0547">Nucleotide-binding</keyword>